<feature type="transmembrane region" description="Helical" evidence="1">
    <location>
        <begin position="94"/>
        <end position="113"/>
    </location>
</feature>
<keyword evidence="3" id="KW-1185">Reference proteome</keyword>
<evidence type="ECO:0000313" key="3">
    <source>
        <dbReference type="Proteomes" id="UP001500466"/>
    </source>
</evidence>
<organism evidence="2 3">
    <name type="scientific">Yinghuangia aomiensis</name>
    <dbReference type="NCBI Taxonomy" id="676205"/>
    <lineage>
        <taxon>Bacteria</taxon>
        <taxon>Bacillati</taxon>
        <taxon>Actinomycetota</taxon>
        <taxon>Actinomycetes</taxon>
        <taxon>Kitasatosporales</taxon>
        <taxon>Streptomycetaceae</taxon>
        <taxon>Yinghuangia</taxon>
    </lineage>
</organism>
<evidence type="ECO:0008006" key="4">
    <source>
        <dbReference type="Google" id="ProtNLM"/>
    </source>
</evidence>
<dbReference type="EMBL" id="BAABHS010000019">
    <property type="protein sequence ID" value="GAA4977764.1"/>
    <property type="molecule type" value="Genomic_DNA"/>
</dbReference>
<feature type="transmembrane region" description="Helical" evidence="1">
    <location>
        <begin position="125"/>
        <end position="143"/>
    </location>
</feature>
<evidence type="ECO:0000313" key="2">
    <source>
        <dbReference type="EMBL" id="GAA4977764.1"/>
    </source>
</evidence>
<keyword evidence="1" id="KW-0812">Transmembrane</keyword>
<proteinExistence type="predicted"/>
<reference evidence="3" key="1">
    <citation type="journal article" date="2019" name="Int. J. Syst. Evol. Microbiol.">
        <title>The Global Catalogue of Microorganisms (GCM) 10K type strain sequencing project: providing services to taxonomists for standard genome sequencing and annotation.</title>
        <authorList>
            <consortium name="The Broad Institute Genomics Platform"/>
            <consortium name="The Broad Institute Genome Sequencing Center for Infectious Disease"/>
            <person name="Wu L."/>
            <person name="Ma J."/>
        </authorList>
    </citation>
    <scope>NUCLEOTIDE SEQUENCE [LARGE SCALE GENOMIC DNA]</scope>
    <source>
        <strain evidence="3">JCM 17986</strain>
    </source>
</reference>
<feature type="transmembrane region" description="Helical" evidence="1">
    <location>
        <begin position="180"/>
        <end position="198"/>
    </location>
</feature>
<keyword evidence="1" id="KW-0472">Membrane</keyword>
<gene>
    <name evidence="2" type="ORF">GCM10023205_51830</name>
</gene>
<keyword evidence="1" id="KW-1133">Transmembrane helix</keyword>
<sequence length="244" mass="26701">MHVYELAAGMAAQGDPDEVKRGVGWMLASFVLTFLATRFVTRMIRAGKGPFRDMKLPGGLHVHHQVYGIFLMLVSGAAQFAYEPDTLARDILAAVFGAGAALTLDEFALWFHLDDVYWSANGRKSVDAVLIAAAIGILLLFGANPFDIGSGDSKPAIFAVVVVDLAFSFAAIFKGKVATGLIGIFVPTVAWIAAVRIAKPDSPWARWRYPEGSRKRQRSLRRFPPGRRTHWDRFKDLLGGAPSR</sequence>
<dbReference type="Proteomes" id="UP001500466">
    <property type="component" value="Unassembled WGS sequence"/>
</dbReference>
<feature type="transmembrane region" description="Helical" evidence="1">
    <location>
        <begin position="23"/>
        <end position="41"/>
    </location>
</feature>
<evidence type="ECO:0000256" key="1">
    <source>
        <dbReference type="SAM" id="Phobius"/>
    </source>
</evidence>
<name>A0ABP9HTL0_9ACTN</name>
<comment type="caution">
    <text evidence="2">The sequence shown here is derived from an EMBL/GenBank/DDBJ whole genome shotgun (WGS) entry which is preliminary data.</text>
</comment>
<protein>
    <recommendedName>
        <fullName evidence="4">Integral membrane protein</fullName>
    </recommendedName>
</protein>
<feature type="transmembrane region" description="Helical" evidence="1">
    <location>
        <begin position="62"/>
        <end position="82"/>
    </location>
</feature>
<feature type="transmembrane region" description="Helical" evidence="1">
    <location>
        <begin position="155"/>
        <end position="173"/>
    </location>
</feature>
<dbReference type="RefSeq" id="WP_345678087.1">
    <property type="nucleotide sequence ID" value="NZ_BAABHS010000019.1"/>
</dbReference>
<accession>A0ABP9HTL0</accession>